<accession>A0A4Q4MYB7</accession>
<keyword evidence="1" id="KW-0677">Repeat</keyword>
<proteinExistence type="predicted"/>
<evidence type="ECO:0000313" key="4">
    <source>
        <dbReference type="EMBL" id="RYN63058.1"/>
    </source>
</evidence>
<evidence type="ECO:0000313" key="5">
    <source>
        <dbReference type="Proteomes" id="UP000291422"/>
    </source>
</evidence>
<dbReference type="Pfam" id="PF24883">
    <property type="entry name" value="NPHP3_N"/>
    <property type="match status" value="1"/>
</dbReference>
<dbReference type="SUPFAM" id="SSF48403">
    <property type="entry name" value="Ankyrin repeat"/>
    <property type="match status" value="1"/>
</dbReference>
<dbReference type="SMART" id="SM00248">
    <property type="entry name" value="ANK"/>
    <property type="match status" value="3"/>
</dbReference>
<dbReference type="InterPro" id="IPR056884">
    <property type="entry name" value="NPHP3-like_N"/>
</dbReference>
<dbReference type="PROSITE" id="PS50837">
    <property type="entry name" value="NACHT"/>
    <property type="match status" value="1"/>
</dbReference>
<feature type="region of interest" description="Disordered" evidence="2">
    <location>
        <begin position="23"/>
        <end position="83"/>
    </location>
</feature>
<dbReference type="InterPro" id="IPR036770">
    <property type="entry name" value="Ankyrin_rpt-contain_sf"/>
</dbReference>
<comment type="caution">
    <text evidence="4">The sequence shown here is derived from an EMBL/GenBank/DDBJ whole genome shotgun (WGS) entry which is preliminary data.</text>
</comment>
<dbReference type="InterPro" id="IPR007111">
    <property type="entry name" value="NACHT_NTPase"/>
</dbReference>
<gene>
    <name evidence="4" type="ORF">AA0117_g12835</name>
</gene>
<dbReference type="InterPro" id="IPR027417">
    <property type="entry name" value="P-loop_NTPase"/>
</dbReference>
<evidence type="ECO:0000256" key="2">
    <source>
        <dbReference type="SAM" id="MobiDB-lite"/>
    </source>
</evidence>
<reference evidence="5" key="1">
    <citation type="journal article" date="2019" name="bioRxiv">
        <title>Genomics, evolutionary history and diagnostics of the Alternaria alternata species group including apple and Asian pear pathotypes.</title>
        <authorList>
            <person name="Armitage A.D."/>
            <person name="Cockerton H.M."/>
            <person name="Sreenivasaprasad S."/>
            <person name="Woodhall J.W."/>
            <person name="Lane C.R."/>
            <person name="Harrison R.J."/>
            <person name="Clarkson J.P."/>
        </authorList>
    </citation>
    <scope>NUCLEOTIDE SEQUENCE [LARGE SCALE GENOMIC DNA]</scope>
    <source>
        <strain evidence="5">FERA 1177</strain>
    </source>
</reference>
<dbReference type="PANTHER" id="PTHR10039:SF10">
    <property type="entry name" value="NACHT DOMAIN-CONTAINING PROTEIN"/>
    <property type="match status" value="1"/>
</dbReference>
<organism evidence="4 5">
    <name type="scientific">Alternaria alternata</name>
    <name type="common">Alternaria rot fungus</name>
    <name type="synonym">Torula alternata</name>
    <dbReference type="NCBI Taxonomy" id="5599"/>
    <lineage>
        <taxon>Eukaryota</taxon>
        <taxon>Fungi</taxon>
        <taxon>Dikarya</taxon>
        <taxon>Ascomycota</taxon>
        <taxon>Pezizomycotina</taxon>
        <taxon>Dothideomycetes</taxon>
        <taxon>Pleosporomycetidae</taxon>
        <taxon>Pleosporales</taxon>
        <taxon>Pleosporineae</taxon>
        <taxon>Pleosporaceae</taxon>
        <taxon>Alternaria</taxon>
        <taxon>Alternaria sect. Alternaria</taxon>
        <taxon>Alternaria alternata complex</taxon>
    </lineage>
</organism>
<dbReference type="AlphaFoldDB" id="A0A4Q4MYB7"/>
<sequence length="1190" mass="134902">MATSSSVHGEGFRRGLSARVSRLRRKFRHHSDDSGAQLRRRPDGGQEIIVDVQSSNRVSDESQKSVATTNDDDTPLEQTSHRAGPLRYRTADRSTLGDGVSSMTNYTDLWSAAYREAVDSFGKDIDVAILKGSSAAQLLEKLEGVDKEATQESVFLRGVAYLRSIQVPLERFKLALDLASPLSSLDPTASTVLGVVRSVTAIAISCATADLEFAKQIGEMLEQISYIDDCDTLGQRANKTDIHKALVSVYREILEFYIAAHGILTERGRKLAMKMILDTDRLPSIVRSFLGHAETLRKLIEKATWEIVEDIKAMLYDREIARWLNGSRMTLQSRYHARLQDLRADEACEFLLKHPSFIEWYRASSTQQLVLYGQMGSGKTVAIAYLVDELNRRDEHQLPRPKVCYYYCRDDDTGQAINILSTLILALLEQLSGLKRTFYDWYKEKQACGILEPATNAKMLGGFLESVLVTLDRLLFIVIDGLDECDSTSRKTLLEYLKRLSNKTPRLKILLSSRPEEGILEQLNQVPRIDIKSDTDRDSVIVRHTVEGRLSYLSTDVKKLVTETLSRRAQGSAIWSKMAIELIELRKIRALSPMRLFLDEMPLPGQLSDLYDKLLLRNSSNDIENQELATMALKLLAVACRPLSIQELAWAVALAAAQGKINTVAALSQLVDHQRMTSLIHPFINRIDFTDTRKRQIQLVHQSVREYVVQKCSRRQAPTTSITSDQSNTYDNSDNMEAFVLGICIDYLMLDEIGSTPLFSEEQIAIDELPQDFDLFNDSEPLEYDRHCTWETWEEDMIRYDPTDRGFGEFFVYASSYWLKHLGALESEPLPPLAKIEILCQAGSIRLDNWINQHCRPCCAIKARFEFFSHLYDPLSITALYGSDRLLCDMLENSTFDDDKYLLSPAICAADQILQWGDLSKLKILFFGGKLGHQLRNLDFFRLIIRQWSNIRARHENWEAAFSLVDSVLDTMVEEQWAHELLCIAAGSGCMPMVQRLLSQAQHKAELKTELLRAFQSLGNAVLGNHLNTVECILREEGFEEHLQYLNSYGESLLHLASVPCNPEIFRLLLPRLQKNVHQADNHGDTPLVRIIKSNASTRKRYESAKIVLSHVGSDQNVYDHERYQDPLQVAVKLGEIEMCRLLVTEGKMDPLSALFRSSDGQLVLKTEPFVNKEVILQFLLEHIGIESAS</sequence>
<dbReference type="EMBL" id="PDXD01000091">
    <property type="protein sequence ID" value="RYN63058.1"/>
    <property type="molecule type" value="Genomic_DNA"/>
</dbReference>
<feature type="domain" description="NACHT" evidence="3">
    <location>
        <begin position="367"/>
        <end position="515"/>
    </location>
</feature>
<dbReference type="PANTHER" id="PTHR10039">
    <property type="entry name" value="AMELOGENIN"/>
    <property type="match status" value="1"/>
</dbReference>
<protein>
    <recommendedName>
        <fullName evidence="3">NACHT domain-containing protein</fullName>
    </recommendedName>
</protein>
<evidence type="ECO:0000256" key="1">
    <source>
        <dbReference type="ARBA" id="ARBA00022737"/>
    </source>
</evidence>
<dbReference type="Proteomes" id="UP000291422">
    <property type="component" value="Unassembled WGS sequence"/>
</dbReference>
<dbReference type="Gene3D" id="3.40.50.300">
    <property type="entry name" value="P-loop containing nucleotide triphosphate hydrolases"/>
    <property type="match status" value="1"/>
</dbReference>
<dbReference type="InterPro" id="IPR002110">
    <property type="entry name" value="Ankyrin_rpt"/>
</dbReference>
<dbReference type="Gene3D" id="1.25.40.20">
    <property type="entry name" value="Ankyrin repeat-containing domain"/>
    <property type="match status" value="1"/>
</dbReference>
<dbReference type="SUPFAM" id="SSF52540">
    <property type="entry name" value="P-loop containing nucleoside triphosphate hydrolases"/>
    <property type="match status" value="1"/>
</dbReference>
<evidence type="ECO:0000259" key="3">
    <source>
        <dbReference type="PROSITE" id="PS50837"/>
    </source>
</evidence>
<name>A0A4Q4MYB7_ALTAL</name>